<sequence>MNSATLVQIQLDAYNAKDIDALLATYAPDAAQRSLDGTLLAIGHAELRDRYVSRFAEPDLHARLLSRACIGDIVVDHELITRNFAEGIGTVEMLCIYEVQNGLIQTATFAMGNQVLPAVL</sequence>
<protein>
    <submittedName>
        <fullName evidence="2">Putative hydrolase of HD superfamily</fullName>
    </submittedName>
</protein>
<keyword evidence="2" id="KW-0378">Hydrolase</keyword>
<dbReference type="SUPFAM" id="SSF54427">
    <property type="entry name" value="NTF2-like"/>
    <property type="match status" value="1"/>
</dbReference>
<organism evidence="2 3">
    <name type="scientific">Silvimonas terrae</name>
    <dbReference type="NCBI Taxonomy" id="300266"/>
    <lineage>
        <taxon>Bacteria</taxon>
        <taxon>Pseudomonadati</taxon>
        <taxon>Pseudomonadota</taxon>
        <taxon>Betaproteobacteria</taxon>
        <taxon>Neisseriales</taxon>
        <taxon>Chitinibacteraceae</taxon>
        <taxon>Silvimonas</taxon>
    </lineage>
</organism>
<dbReference type="RefSeq" id="WP_184100974.1">
    <property type="nucleotide sequence ID" value="NZ_JACHHN010000004.1"/>
</dbReference>
<dbReference type="AlphaFoldDB" id="A0A840RDY1"/>
<reference evidence="2 3" key="1">
    <citation type="submission" date="2020-08" db="EMBL/GenBank/DDBJ databases">
        <title>Genomic Encyclopedia of Type Strains, Phase IV (KMG-IV): sequencing the most valuable type-strain genomes for metagenomic binning, comparative biology and taxonomic classification.</title>
        <authorList>
            <person name="Goeker M."/>
        </authorList>
    </citation>
    <scope>NUCLEOTIDE SEQUENCE [LARGE SCALE GENOMIC DNA]</scope>
    <source>
        <strain evidence="2 3">DSM 18233</strain>
    </source>
</reference>
<name>A0A840RDY1_9NEIS</name>
<comment type="caution">
    <text evidence="2">The sequence shown here is derived from an EMBL/GenBank/DDBJ whole genome shotgun (WGS) entry which is preliminary data.</text>
</comment>
<dbReference type="Pfam" id="PF12680">
    <property type="entry name" value="SnoaL_2"/>
    <property type="match status" value="1"/>
</dbReference>
<proteinExistence type="predicted"/>
<gene>
    <name evidence="2" type="ORF">HNQ50_002439</name>
</gene>
<feature type="domain" description="SnoaL-like" evidence="1">
    <location>
        <begin position="11"/>
        <end position="104"/>
    </location>
</feature>
<dbReference type="Gene3D" id="3.10.450.50">
    <property type="match status" value="1"/>
</dbReference>
<dbReference type="Proteomes" id="UP000543030">
    <property type="component" value="Unassembled WGS sequence"/>
</dbReference>
<dbReference type="InterPro" id="IPR008317">
    <property type="entry name" value="UCP030561"/>
</dbReference>
<evidence type="ECO:0000259" key="1">
    <source>
        <dbReference type="Pfam" id="PF12680"/>
    </source>
</evidence>
<keyword evidence="3" id="KW-1185">Reference proteome</keyword>
<dbReference type="InterPro" id="IPR037401">
    <property type="entry name" value="SnoaL-like"/>
</dbReference>
<dbReference type="EMBL" id="JACHHN010000004">
    <property type="protein sequence ID" value="MBB5191709.1"/>
    <property type="molecule type" value="Genomic_DNA"/>
</dbReference>
<dbReference type="GO" id="GO:0016787">
    <property type="term" value="F:hydrolase activity"/>
    <property type="evidence" value="ECO:0007669"/>
    <property type="project" value="UniProtKB-KW"/>
</dbReference>
<dbReference type="PIRSF" id="PIRSF030561">
    <property type="entry name" value="UCP030561"/>
    <property type="match status" value="1"/>
</dbReference>
<dbReference type="InterPro" id="IPR032710">
    <property type="entry name" value="NTF2-like_dom_sf"/>
</dbReference>
<evidence type="ECO:0000313" key="2">
    <source>
        <dbReference type="EMBL" id="MBB5191709.1"/>
    </source>
</evidence>
<evidence type="ECO:0000313" key="3">
    <source>
        <dbReference type="Proteomes" id="UP000543030"/>
    </source>
</evidence>
<accession>A0A840RDY1</accession>